<feature type="transmembrane region" description="Helical" evidence="1">
    <location>
        <begin position="24"/>
        <end position="45"/>
    </location>
</feature>
<protein>
    <recommendedName>
        <fullName evidence="4">DUF1748-domain-containing protein</fullName>
    </recommendedName>
</protein>
<keyword evidence="1" id="KW-0472">Membrane</keyword>
<dbReference type="GeneID" id="30180890"/>
<dbReference type="OrthoDB" id="16824at2759"/>
<dbReference type="RefSeq" id="XP_019017493.1">
    <property type="nucleotide sequence ID" value="XM_019164203.1"/>
</dbReference>
<keyword evidence="3" id="KW-1185">Reference proteome</keyword>
<dbReference type="InterPro" id="IPR013726">
    <property type="entry name" value="Mitofissin"/>
</dbReference>
<keyword evidence="1" id="KW-0812">Transmembrane</keyword>
<evidence type="ECO:0000256" key="1">
    <source>
        <dbReference type="SAM" id="Phobius"/>
    </source>
</evidence>
<gene>
    <name evidence="2" type="ORF">PICMEDRAFT_72456</name>
</gene>
<organism evidence="2 3">
    <name type="scientific">Pichia membranifaciens NRRL Y-2026</name>
    <dbReference type="NCBI Taxonomy" id="763406"/>
    <lineage>
        <taxon>Eukaryota</taxon>
        <taxon>Fungi</taxon>
        <taxon>Dikarya</taxon>
        <taxon>Ascomycota</taxon>
        <taxon>Saccharomycotina</taxon>
        <taxon>Pichiomycetes</taxon>
        <taxon>Pichiales</taxon>
        <taxon>Pichiaceae</taxon>
        <taxon>Pichia</taxon>
    </lineage>
</organism>
<proteinExistence type="predicted"/>
<keyword evidence="1" id="KW-1133">Transmembrane helix</keyword>
<dbReference type="Pfam" id="PF08520">
    <property type="entry name" value="Mitofissin"/>
    <property type="match status" value="1"/>
</dbReference>
<evidence type="ECO:0000313" key="3">
    <source>
        <dbReference type="Proteomes" id="UP000094455"/>
    </source>
</evidence>
<dbReference type="PANTHER" id="PTHR28075">
    <property type="entry name" value="CHROMOSOME 16, WHOLE GENOME SHOTGUN SEQUENCE"/>
    <property type="match status" value="1"/>
</dbReference>
<dbReference type="GO" id="GO:0005737">
    <property type="term" value="C:cytoplasm"/>
    <property type="evidence" value="ECO:0007669"/>
    <property type="project" value="TreeGrafter"/>
</dbReference>
<evidence type="ECO:0000313" key="2">
    <source>
        <dbReference type="EMBL" id="ODQ46380.1"/>
    </source>
</evidence>
<dbReference type="AlphaFoldDB" id="A0A1E3NJT7"/>
<sequence length="135" mass="15026">MKHVKPTARAAGDTFVVQFLSPGYLFHVGVDLVLASMVLAGIKLVTGYELSPHSVAHTENAISFVKRYLQLGEWLFQHACSRAVKSPSFKRVNWKEMSQSFSSNFLGSTMRLMDDFQKAFDKSTGAPGARKIEEL</sequence>
<dbReference type="Proteomes" id="UP000094455">
    <property type="component" value="Unassembled WGS sequence"/>
</dbReference>
<reference evidence="2 3" key="1">
    <citation type="journal article" date="2016" name="Proc. Natl. Acad. Sci. U.S.A.">
        <title>Comparative genomics of biotechnologically important yeasts.</title>
        <authorList>
            <person name="Riley R."/>
            <person name="Haridas S."/>
            <person name="Wolfe K.H."/>
            <person name="Lopes M.R."/>
            <person name="Hittinger C.T."/>
            <person name="Goeker M."/>
            <person name="Salamov A.A."/>
            <person name="Wisecaver J.H."/>
            <person name="Long T.M."/>
            <person name="Calvey C.H."/>
            <person name="Aerts A.L."/>
            <person name="Barry K.W."/>
            <person name="Choi C."/>
            <person name="Clum A."/>
            <person name="Coughlan A.Y."/>
            <person name="Deshpande S."/>
            <person name="Douglass A.P."/>
            <person name="Hanson S.J."/>
            <person name="Klenk H.-P."/>
            <person name="LaButti K.M."/>
            <person name="Lapidus A."/>
            <person name="Lindquist E.A."/>
            <person name="Lipzen A.M."/>
            <person name="Meier-Kolthoff J.P."/>
            <person name="Ohm R.A."/>
            <person name="Otillar R.P."/>
            <person name="Pangilinan J.L."/>
            <person name="Peng Y."/>
            <person name="Rokas A."/>
            <person name="Rosa C.A."/>
            <person name="Scheuner C."/>
            <person name="Sibirny A.A."/>
            <person name="Slot J.C."/>
            <person name="Stielow J.B."/>
            <person name="Sun H."/>
            <person name="Kurtzman C.P."/>
            <person name="Blackwell M."/>
            <person name="Grigoriev I.V."/>
            <person name="Jeffries T.W."/>
        </authorList>
    </citation>
    <scope>NUCLEOTIDE SEQUENCE [LARGE SCALE GENOMIC DNA]</scope>
    <source>
        <strain evidence="2 3">NRRL Y-2026</strain>
    </source>
</reference>
<evidence type="ECO:0008006" key="4">
    <source>
        <dbReference type="Google" id="ProtNLM"/>
    </source>
</evidence>
<name>A0A1E3NJT7_9ASCO</name>
<accession>A0A1E3NJT7</accession>
<dbReference type="EMBL" id="KV454003">
    <property type="protein sequence ID" value="ODQ46380.1"/>
    <property type="molecule type" value="Genomic_DNA"/>
</dbReference>
<dbReference type="PANTHER" id="PTHR28075:SF1">
    <property type="entry name" value="DUF1748-DOMAIN-CONTAINING PROTEIN"/>
    <property type="match status" value="1"/>
</dbReference>